<evidence type="ECO:0000313" key="2">
    <source>
        <dbReference type="Ensembl" id="ENSLCNP00005030373.1"/>
    </source>
</evidence>
<evidence type="ECO:0000256" key="1">
    <source>
        <dbReference type="SAM" id="MobiDB-lite"/>
    </source>
</evidence>
<proteinExistence type="predicted"/>
<feature type="compositionally biased region" description="Polar residues" evidence="1">
    <location>
        <begin position="50"/>
        <end position="59"/>
    </location>
</feature>
<dbReference type="Ensembl" id="ENSLCNT00005033900.1">
    <property type="protein sequence ID" value="ENSLCNP00005030373.1"/>
    <property type="gene ID" value="ENSLCNG00005019790.1"/>
</dbReference>
<reference evidence="2" key="1">
    <citation type="submission" date="2025-08" db="UniProtKB">
        <authorList>
            <consortium name="Ensembl"/>
        </authorList>
    </citation>
    <scope>IDENTIFICATION</scope>
</reference>
<gene>
    <name evidence="2" type="primary">SNX20</name>
</gene>
<feature type="compositionally biased region" description="Low complexity" evidence="1">
    <location>
        <begin position="17"/>
        <end position="31"/>
    </location>
</feature>
<feature type="region of interest" description="Disordered" evidence="1">
    <location>
        <begin position="1"/>
        <end position="59"/>
    </location>
</feature>
<keyword evidence="3" id="KW-1185">Reference proteome</keyword>
<dbReference type="Proteomes" id="UP000472241">
    <property type="component" value="Unplaced"/>
</dbReference>
<evidence type="ECO:0000313" key="3">
    <source>
        <dbReference type="Proteomes" id="UP000472241"/>
    </source>
</evidence>
<accession>A0A667IXG8</accession>
<sequence length="128" mass="13777">MASPEHPGSPGWMGPIAQCATGTEQEAAATGPDLPCPGPDEHLDTPGGPSPNSSMTTGELQEYWRKEKRGWRRVKLLFEVASARIEERKVSKFVVGQPGEETHSRSHSEAGIAPGPDLGCPHQSHTVW</sequence>
<reference evidence="2" key="2">
    <citation type="submission" date="2025-09" db="UniProtKB">
        <authorList>
            <consortium name="Ensembl"/>
        </authorList>
    </citation>
    <scope>IDENTIFICATION</scope>
</reference>
<name>A0A667IXG8_LYNCA</name>
<feature type="region of interest" description="Disordered" evidence="1">
    <location>
        <begin position="95"/>
        <end position="128"/>
    </location>
</feature>
<organism evidence="2 3">
    <name type="scientific">Lynx canadensis</name>
    <name type="common">Canada lynx</name>
    <name type="synonym">Felis canadensis</name>
    <dbReference type="NCBI Taxonomy" id="61383"/>
    <lineage>
        <taxon>Eukaryota</taxon>
        <taxon>Metazoa</taxon>
        <taxon>Chordata</taxon>
        <taxon>Craniata</taxon>
        <taxon>Vertebrata</taxon>
        <taxon>Euteleostomi</taxon>
        <taxon>Mammalia</taxon>
        <taxon>Eutheria</taxon>
        <taxon>Laurasiatheria</taxon>
        <taxon>Carnivora</taxon>
        <taxon>Feliformia</taxon>
        <taxon>Felidae</taxon>
        <taxon>Felinae</taxon>
        <taxon>Lynx</taxon>
    </lineage>
</organism>
<protein>
    <submittedName>
        <fullName evidence="2">Sorting nexin 20</fullName>
    </submittedName>
</protein>
<dbReference type="AlphaFoldDB" id="A0A667IXG8"/>